<evidence type="ECO:0000256" key="7">
    <source>
        <dbReference type="ARBA" id="ARBA00023065"/>
    </source>
</evidence>
<keyword evidence="8 10" id="KW-0472">Membrane</keyword>
<feature type="transmembrane region" description="Helical" evidence="10">
    <location>
        <begin position="124"/>
        <end position="143"/>
    </location>
</feature>
<dbReference type="CDD" id="cd13139">
    <property type="entry name" value="MATE_like_14"/>
    <property type="match status" value="1"/>
</dbReference>
<accession>A0A1V9GAC6</accession>
<keyword evidence="2" id="KW-0813">Transport</keyword>
<dbReference type="PANTHER" id="PTHR43298">
    <property type="entry name" value="MULTIDRUG RESISTANCE PROTEIN NORM-RELATED"/>
    <property type="match status" value="1"/>
</dbReference>
<evidence type="ECO:0000256" key="4">
    <source>
        <dbReference type="ARBA" id="ARBA00022475"/>
    </source>
</evidence>
<dbReference type="InterPro" id="IPR048279">
    <property type="entry name" value="MdtK-like"/>
</dbReference>
<dbReference type="GO" id="GO:0006811">
    <property type="term" value="P:monoatomic ion transport"/>
    <property type="evidence" value="ECO:0007669"/>
    <property type="project" value="UniProtKB-KW"/>
</dbReference>
<evidence type="ECO:0000256" key="1">
    <source>
        <dbReference type="ARBA" id="ARBA00004651"/>
    </source>
</evidence>
<dbReference type="PANTHER" id="PTHR43298:SF2">
    <property type="entry name" value="FMN_FAD EXPORTER YEEO-RELATED"/>
    <property type="match status" value="1"/>
</dbReference>
<protein>
    <recommendedName>
        <fullName evidence="9">Multidrug-efflux transporter</fullName>
    </recommendedName>
</protein>
<feature type="transmembrane region" description="Helical" evidence="10">
    <location>
        <begin position="384"/>
        <end position="406"/>
    </location>
</feature>
<reference evidence="11 12" key="1">
    <citation type="submission" date="2016-03" db="EMBL/GenBank/DDBJ databases">
        <title>Niastella vici sp. nov., isolated from farmland soil.</title>
        <authorList>
            <person name="Chen L."/>
            <person name="Wang D."/>
            <person name="Yang S."/>
            <person name="Wang G."/>
        </authorList>
    </citation>
    <scope>NUCLEOTIDE SEQUENCE [LARGE SCALE GENOMIC DNA]</scope>
    <source>
        <strain evidence="11 12">DJ57</strain>
    </source>
</reference>
<evidence type="ECO:0000256" key="3">
    <source>
        <dbReference type="ARBA" id="ARBA00022449"/>
    </source>
</evidence>
<keyword evidence="5 10" id="KW-0812">Transmembrane</keyword>
<evidence type="ECO:0000256" key="2">
    <source>
        <dbReference type="ARBA" id="ARBA00022448"/>
    </source>
</evidence>
<dbReference type="Pfam" id="PF01554">
    <property type="entry name" value="MatE"/>
    <property type="match status" value="2"/>
</dbReference>
<dbReference type="RefSeq" id="WP_081145108.1">
    <property type="nucleotide sequence ID" value="NZ_LVYD01000001.1"/>
</dbReference>
<feature type="transmembrane region" description="Helical" evidence="10">
    <location>
        <begin position="163"/>
        <end position="181"/>
    </location>
</feature>
<feature type="transmembrane region" description="Helical" evidence="10">
    <location>
        <begin position="269"/>
        <end position="292"/>
    </location>
</feature>
<keyword evidence="7" id="KW-0406">Ion transport</keyword>
<feature type="transmembrane region" description="Helical" evidence="10">
    <location>
        <begin position="218"/>
        <end position="243"/>
    </location>
</feature>
<feature type="transmembrane region" description="Helical" evidence="10">
    <location>
        <begin position="193"/>
        <end position="212"/>
    </location>
</feature>
<keyword evidence="4" id="KW-1003">Cell membrane</keyword>
<name>A0A1V9GAC6_9BACT</name>
<dbReference type="STRING" id="1703345.A3860_03400"/>
<dbReference type="GO" id="GO:0005886">
    <property type="term" value="C:plasma membrane"/>
    <property type="evidence" value="ECO:0007669"/>
    <property type="project" value="UniProtKB-SubCell"/>
</dbReference>
<proteinExistence type="predicted"/>
<comment type="caution">
    <text evidence="11">The sequence shown here is derived from an EMBL/GenBank/DDBJ whole genome shotgun (WGS) entry which is preliminary data.</text>
</comment>
<dbReference type="OrthoDB" id="9776324at2"/>
<dbReference type="PIRSF" id="PIRSF006603">
    <property type="entry name" value="DinF"/>
    <property type="match status" value="1"/>
</dbReference>
<feature type="transmembrane region" description="Helical" evidence="10">
    <location>
        <begin position="444"/>
        <end position="464"/>
    </location>
</feature>
<dbReference type="AlphaFoldDB" id="A0A1V9GAC6"/>
<evidence type="ECO:0000256" key="9">
    <source>
        <dbReference type="ARBA" id="ARBA00031636"/>
    </source>
</evidence>
<keyword evidence="3" id="KW-0050">Antiport</keyword>
<organism evidence="11 12">
    <name type="scientific">Niastella vici</name>
    <dbReference type="NCBI Taxonomy" id="1703345"/>
    <lineage>
        <taxon>Bacteria</taxon>
        <taxon>Pseudomonadati</taxon>
        <taxon>Bacteroidota</taxon>
        <taxon>Chitinophagia</taxon>
        <taxon>Chitinophagales</taxon>
        <taxon>Chitinophagaceae</taxon>
        <taxon>Niastella</taxon>
    </lineage>
</organism>
<dbReference type="EMBL" id="LVYD01000001">
    <property type="protein sequence ID" value="OQP67408.1"/>
    <property type="molecule type" value="Genomic_DNA"/>
</dbReference>
<keyword evidence="6 10" id="KW-1133">Transmembrane helix</keyword>
<sequence>MSDQTTNIGTIRIKTFFSLFKQAISGQQQDYTQGSIRRAVFLLAVPMILEMCMESVFAVVDIFFVGHTGKNEAVSTVVLTESVLTIVYSLAIGLSMAATAMVARRIGEKNPEAAAKAGMQSLMIALFITAVISIAGSIFAPEVLKLMGASKETVSIGSNYTRIIYSGSVVIMLLFLINGIFRGAGDASMAMRSLWIANICNIILCPLFIRGLGPIPAFGVTGAAMATTIGRGIGVCYQLYHLFSGKRVIKIKRQDFIPDWPIIKSISNIAWTGTAQFLIASASWMVMARIMAEFGDTAVAGYGVAIRLIMFFLLPAWGLSNAAATLVGQNLGAQQPLRAEQSVWRTAKYNTIFMIFVTLVFMLFAQPIVAFMNDDVKVESYAVLALRIVSLGYIFYGVGMVVTNAFNGAGDTKTPTLINIFGFWMFQVPLAILLALVFKLGPKGVFIAIVLAETGITIAGIIIFRKGKWKQVKI</sequence>
<feature type="transmembrane region" description="Helical" evidence="10">
    <location>
        <begin position="349"/>
        <end position="372"/>
    </location>
</feature>
<evidence type="ECO:0000256" key="10">
    <source>
        <dbReference type="SAM" id="Phobius"/>
    </source>
</evidence>
<dbReference type="NCBIfam" id="TIGR00797">
    <property type="entry name" value="matE"/>
    <property type="match status" value="1"/>
</dbReference>
<dbReference type="GO" id="GO:0015297">
    <property type="term" value="F:antiporter activity"/>
    <property type="evidence" value="ECO:0007669"/>
    <property type="project" value="UniProtKB-KW"/>
</dbReference>
<evidence type="ECO:0000256" key="8">
    <source>
        <dbReference type="ARBA" id="ARBA00023136"/>
    </source>
</evidence>
<evidence type="ECO:0000313" key="11">
    <source>
        <dbReference type="EMBL" id="OQP67408.1"/>
    </source>
</evidence>
<gene>
    <name evidence="11" type="ORF">A3860_03400</name>
</gene>
<dbReference type="Proteomes" id="UP000192796">
    <property type="component" value="Unassembled WGS sequence"/>
</dbReference>
<feature type="transmembrane region" description="Helical" evidence="10">
    <location>
        <begin position="39"/>
        <end position="65"/>
    </location>
</feature>
<dbReference type="InterPro" id="IPR050222">
    <property type="entry name" value="MATE_MdtK"/>
</dbReference>
<feature type="transmembrane region" description="Helical" evidence="10">
    <location>
        <begin position="304"/>
        <end position="328"/>
    </location>
</feature>
<feature type="transmembrane region" description="Helical" evidence="10">
    <location>
        <begin position="418"/>
        <end position="438"/>
    </location>
</feature>
<dbReference type="GO" id="GO:0042910">
    <property type="term" value="F:xenobiotic transmembrane transporter activity"/>
    <property type="evidence" value="ECO:0007669"/>
    <property type="project" value="InterPro"/>
</dbReference>
<keyword evidence="12" id="KW-1185">Reference proteome</keyword>
<comment type="subcellular location">
    <subcellularLocation>
        <location evidence="1">Cell membrane</location>
        <topology evidence="1">Multi-pass membrane protein</topology>
    </subcellularLocation>
</comment>
<evidence type="ECO:0000256" key="6">
    <source>
        <dbReference type="ARBA" id="ARBA00022989"/>
    </source>
</evidence>
<feature type="transmembrane region" description="Helical" evidence="10">
    <location>
        <begin position="85"/>
        <end position="103"/>
    </location>
</feature>
<dbReference type="InterPro" id="IPR002528">
    <property type="entry name" value="MATE_fam"/>
</dbReference>
<evidence type="ECO:0000256" key="5">
    <source>
        <dbReference type="ARBA" id="ARBA00022692"/>
    </source>
</evidence>
<evidence type="ECO:0000313" key="12">
    <source>
        <dbReference type="Proteomes" id="UP000192796"/>
    </source>
</evidence>